<dbReference type="AlphaFoldDB" id="A0A7J4JIK9"/>
<evidence type="ECO:0000313" key="10">
    <source>
        <dbReference type="EMBL" id="HIH16439.1"/>
    </source>
</evidence>
<dbReference type="GO" id="GO:0016020">
    <property type="term" value="C:membrane"/>
    <property type="evidence" value="ECO:0007669"/>
    <property type="project" value="InterPro"/>
</dbReference>
<evidence type="ECO:0000256" key="2">
    <source>
        <dbReference type="ARBA" id="ARBA00022448"/>
    </source>
</evidence>
<dbReference type="EMBL" id="DUGH01000083">
    <property type="protein sequence ID" value="HIH16439.1"/>
    <property type="molecule type" value="Genomic_DNA"/>
</dbReference>
<feature type="transmembrane region" description="Helical" evidence="9">
    <location>
        <begin position="127"/>
        <end position="151"/>
    </location>
</feature>
<dbReference type="GO" id="GO:0004427">
    <property type="term" value="F:inorganic diphosphate phosphatase activity"/>
    <property type="evidence" value="ECO:0007669"/>
    <property type="project" value="UniProtKB-EC"/>
</dbReference>
<evidence type="ECO:0000256" key="9">
    <source>
        <dbReference type="SAM" id="Phobius"/>
    </source>
</evidence>
<gene>
    <name evidence="10" type="primary">hppA</name>
    <name evidence="10" type="ORF">HA252_03475</name>
</gene>
<proteinExistence type="predicted"/>
<keyword evidence="4" id="KW-0460">Magnesium</keyword>
<evidence type="ECO:0000256" key="1">
    <source>
        <dbReference type="ARBA" id="ARBA00004127"/>
    </source>
</evidence>
<accession>A0A7J4JIK9</accession>
<name>A0A7J4JIK9_9ARCH</name>
<keyword evidence="3 9" id="KW-0812">Transmembrane</keyword>
<comment type="caution">
    <text evidence="10">The sequence shown here is derived from an EMBL/GenBank/DDBJ whole genome shotgun (WGS) entry which is preliminary data.</text>
</comment>
<dbReference type="PANTHER" id="PTHR31998">
    <property type="entry name" value="K(+)-INSENSITIVE PYROPHOSPHATE-ENERGIZED PROTON PUMP"/>
    <property type="match status" value="1"/>
</dbReference>
<protein>
    <submittedName>
        <fullName evidence="10">Sodium-translocating pyrophosphatase</fullName>
        <ecNumber evidence="10">3.6.1.1</ecNumber>
    </submittedName>
</protein>
<feature type="transmembrane region" description="Helical" evidence="9">
    <location>
        <begin position="6"/>
        <end position="26"/>
    </location>
</feature>
<organism evidence="10 11">
    <name type="scientific">Candidatus Iainarchaeum sp</name>
    <dbReference type="NCBI Taxonomy" id="3101447"/>
    <lineage>
        <taxon>Archaea</taxon>
        <taxon>Candidatus Iainarchaeota</taxon>
        <taxon>Candidatus Iainarchaeia</taxon>
        <taxon>Candidatus Iainarchaeales</taxon>
        <taxon>Candidatus Iainarchaeaceae</taxon>
        <taxon>Candidatus Iainarchaeum</taxon>
    </lineage>
</organism>
<keyword evidence="7" id="KW-0406">Ion transport</keyword>
<evidence type="ECO:0000256" key="3">
    <source>
        <dbReference type="ARBA" id="ARBA00022692"/>
    </source>
</evidence>
<keyword evidence="8 9" id="KW-0472">Membrane</keyword>
<feature type="transmembrane region" description="Helical" evidence="9">
    <location>
        <begin position="86"/>
        <end position="107"/>
    </location>
</feature>
<dbReference type="Pfam" id="PF03030">
    <property type="entry name" value="H_PPase"/>
    <property type="match status" value="1"/>
</dbReference>
<sequence length="222" mass="23099">MELILLVFAISVLSVGFAGYLANYVLKKDTGTPKMREISNAIMEGANAFLKRQYKTIAVICVVLAVLIMGAYALTGKVDFGLKTAVAFVFGAFCSALSGYIGMWISIRANIRAASGAQRSLNEALTIALRGGAVSGIIIVALSLLGVSALYYFYGLSAPLTEVPFLIVGFGFGASFVALFAQLGGGIYTKAADVGADLVGKVEAGIPEDDPRNPAVIADLVG</sequence>
<keyword evidence="6 9" id="KW-1133">Transmembrane helix</keyword>
<dbReference type="GO" id="GO:0009678">
    <property type="term" value="F:diphosphate hydrolysis-driven proton transmembrane transporter activity"/>
    <property type="evidence" value="ECO:0007669"/>
    <property type="project" value="InterPro"/>
</dbReference>
<feature type="transmembrane region" description="Helical" evidence="9">
    <location>
        <begin position="163"/>
        <end position="181"/>
    </location>
</feature>
<keyword evidence="5" id="KW-1278">Translocase</keyword>
<evidence type="ECO:0000256" key="6">
    <source>
        <dbReference type="ARBA" id="ARBA00022989"/>
    </source>
</evidence>
<comment type="subcellular location">
    <subcellularLocation>
        <location evidence="1">Endomembrane system</location>
        <topology evidence="1">Multi-pass membrane protein</topology>
    </subcellularLocation>
</comment>
<reference evidence="11" key="1">
    <citation type="journal article" date="2020" name="bioRxiv">
        <title>A rank-normalized archaeal taxonomy based on genome phylogeny resolves widespread incomplete and uneven classifications.</title>
        <authorList>
            <person name="Rinke C."/>
            <person name="Chuvochina M."/>
            <person name="Mussig A.J."/>
            <person name="Chaumeil P.-A."/>
            <person name="Waite D.W."/>
            <person name="Whitman W.B."/>
            <person name="Parks D.H."/>
            <person name="Hugenholtz P."/>
        </authorList>
    </citation>
    <scope>NUCLEOTIDE SEQUENCE [LARGE SCALE GENOMIC DNA]</scope>
</reference>
<evidence type="ECO:0000256" key="8">
    <source>
        <dbReference type="ARBA" id="ARBA00023136"/>
    </source>
</evidence>
<dbReference type="GO" id="GO:0012505">
    <property type="term" value="C:endomembrane system"/>
    <property type="evidence" value="ECO:0007669"/>
    <property type="project" value="UniProtKB-SubCell"/>
</dbReference>
<evidence type="ECO:0000256" key="5">
    <source>
        <dbReference type="ARBA" id="ARBA00022967"/>
    </source>
</evidence>
<dbReference type="InterPro" id="IPR004131">
    <property type="entry name" value="PPase-energised_H-pump"/>
</dbReference>
<evidence type="ECO:0000256" key="4">
    <source>
        <dbReference type="ARBA" id="ARBA00022842"/>
    </source>
</evidence>
<evidence type="ECO:0000313" key="11">
    <source>
        <dbReference type="Proteomes" id="UP000564964"/>
    </source>
</evidence>
<dbReference type="EC" id="3.6.1.1" evidence="10"/>
<keyword evidence="2" id="KW-0813">Transport</keyword>
<keyword evidence="10" id="KW-0378">Hydrolase</keyword>
<dbReference type="Proteomes" id="UP000564964">
    <property type="component" value="Unassembled WGS sequence"/>
</dbReference>
<feature type="non-terminal residue" evidence="10">
    <location>
        <position position="222"/>
    </location>
</feature>
<evidence type="ECO:0000256" key="7">
    <source>
        <dbReference type="ARBA" id="ARBA00023065"/>
    </source>
</evidence>
<feature type="transmembrane region" description="Helical" evidence="9">
    <location>
        <begin position="56"/>
        <end position="74"/>
    </location>
</feature>